<evidence type="ECO:0000313" key="1">
    <source>
        <dbReference type="EMBL" id="KAK7330701.1"/>
    </source>
</evidence>
<sequence>MIVVKTTHLAKQAWRIIYNPESYWVQILKVIYFQNSSIDCKRKVKASWVWSNTIQVRDFLRRNGQWIIAAGEKIQIGTDRSLLNALTMHMTFNLVDDWSGNLGSPSN</sequence>
<gene>
    <name evidence="1" type="ORF">VNO77_24899</name>
</gene>
<dbReference type="EMBL" id="JAYMYQ010000005">
    <property type="protein sequence ID" value="KAK7330701.1"/>
    <property type="molecule type" value="Genomic_DNA"/>
</dbReference>
<dbReference type="AlphaFoldDB" id="A0AAN9L8J5"/>
<accession>A0AAN9L8J5</accession>
<name>A0AAN9L8J5_CANGL</name>
<organism evidence="1 2">
    <name type="scientific">Canavalia gladiata</name>
    <name type="common">Sword bean</name>
    <name type="synonym">Dolichos gladiatus</name>
    <dbReference type="NCBI Taxonomy" id="3824"/>
    <lineage>
        <taxon>Eukaryota</taxon>
        <taxon>Viridiplantae</taxon>
        <taxon>Streptophyta</taxon>
        <taxon>Embryophyta</taxon>
        <taxon>Tracheophyta</taxon>
        <taxon>Spermatophyta</taxon>
        <taxon>Magnoliopsida</taxon>
        <taxon>eudicotyledons</taxon>
        <taxon>Gunneridae</taxon>
        <taxon>Pentapetalae</taxon>
        <taxon>rosids</taxon>
        <taxon>fabids</taxon>
        <taxon>Fabales</taxon>
        <taxon>Fabaceae</taxon>
        <taxon>Papilionoideae</taxon>
        <taxon>50 kb inversion clade</taxon>
        <taxon>NPAAA clade</taxon>
        <taxon>indigoferoid/millettioid clade</taxon>
        <taxon>Phaseoleae</taxon>
        <taxon>Canavalia</taxon>
    </lineage>
</organism>
<comment type="caution">
    <text evidence="1">The sequence shown here is derived from an EMBL/GenBank/DDBJ whole genome shotgun (WGS) entry which is preliminary data.</text>
</comment>
<keyword evidence="2" id="KW-1185">Reference proteome</keyword>
<reference evidence="1 2" key="1">
    <citation type="submission" date="2024-01" db="EMBL/GenBank/DDBJ databases">
        <title>The genomes of 5 underutilized Papilionoideae crops provide insights into root nodulation and disease resistanc.</title>
        <authorList>
            <person name="Jiang F."/>
        </authorList>
    </citation>
    <scope>NUCLEOTIDE SEQUENCE [LARGE SCALE GENOMIC DNA]</scope>
    <source>
        <strain evidence="1">LVBAO_FW01</strain>
        <tissue evidence="1">Leaves</tissue>
    </source>
</reference>
<dbReference type="Proteomes" id="UP001367508">
    <property type="component" value="Unassembled WGS sequence"/>
</dbReference>
<evidence type="ECO:0000313" key="2">
    <source>
        <dbReference type="Proteomes" id="UP001367508"/>
    </source>
</evidence>
<protein>
    <submittedName>
        <fullName evidence="1">Uncharacterized protein</fullName>
    </submittedName>
</protein>
<proteinExistence type="predicted"/>